<evidence type="ECO:0000256" key="5">
    <source>
        <dbReference type="ARBA" id="ARBA00022490"/>
    </source>
</evidence>
<evidence type="ECO:0000256" key="11">
    <source>
        <dbReference type="ARBA" id="ARBA00023246"/>
    </source>
</evidence>
<keyword evidence="14" id="KW-1185">Reference proteome</keyword>
<dbReference type="Proteomes" id="UP000694680">
    <property type="component" value="Chromosome 9"/>
</dbReference>
<evidence type="ECO:0000256" key="8">
    <source>
        <dbReference type="ARBA" id="ARBA00022620"/>
    </source>
</evidence>
<evidence type="ECO:0000256" key="3">
    <source>
        <dbReference type="ARBA" id="ARBA00004550"/>
    </source>
</evidence>
<sequence>INYSKQLLRFNFHSIDVNRNTYESIFNCLTINRYISNLYIQYLMLISLLSLSEPIVFETYSAPPLQFILTGEHECSVMDSQKRSLVLVQNSTKLHAVLQQGGSTGAKVYLNMLTYVHPVLSTEARPVVLGIRGTNIYLSCHLEDDEPKLHLEVVEDKNSLLRINKESEMLRFLFYKQDSGVSISTLMSARFPSWYISTVEEDNKAVIMCQETSSCYQTFNIQSESKNLSLTSAYNM</sequence>
<reference evidence="13" key="1">
    <citation type="submission" date="2020-06" db="EMBL/GenBank/DDBJ databases">
        <authorList>
            <consortium name="Wellcome Sanger Institute Data Sharing"/>
        </authorList>
    </citation>
    <scope>NUCLEOTIDE SEQUENCE [LARGE SCALE GENOMIC DNA]</scope>
</reference>
<dbReference type="Ensembl" id="ENSGWIT00000042744.1">
    <property type="protein sequence ID" value="ENSGWIP00000039307.1"/>
    <property type="gene ID" value="ENSGWIG00000019980.1"/>
</dbReference>
<proteinExistence type="inferred from homology"/>
<evidence type="ECO:0000256" key="12">
    <source>
        <dbReference type="RuleBase" id="RU003753"/>
    </source>
</evidence>
<evidence type="ECO:0000256" key="1">
    <source>
        <dbReference type="ARBA" id="ARBA00004371"/>
    </source>
</evidence>
<keyword evidence="11" id="KW-0497">Mitogen</keyword>
<evidence type="ECO:0000256" key="4">
    <source>
        <dbReference type="ARBA" id="ARBA00010448"/>
    </source>
</evidence>
<reference evidence="13" key="2">
    <citation type="submission" date="2025-08" db="UniProtKB">
        <authorList>
            <consortium name="Ensembl"/>
        </authorList>
    </citation>
    <scope>IDENTIFICATION</scope>
</reference>
<dbReference type="GO" id="GO:0006955">
    <property type="term" value="P:immune response"/>
    <property type="evidence" value="ECO:0007669"/>
    <property type="project" value="InterPro"/>
</dbReference>
<evidence type="ECO:0000256" key="10">
    <source>
        <dbReference type="ARBA" id="ARBA00023228"/>
    </source>
</evidence>
<reference evidence="13" key="3">
    <citation type="submission" date="2025-09" db="UniProtKB">
        <authorList>
            <consortium name="Ensembl"/>
        </authorList>
    </citation>
    <scope>IDENTIFICATION</scope>
</reference>
<dbReference type="GO" id="GO:0005829">
    <property type="term" value="C:cytosol"/>
    <property type="evidence" value="ECO:0007669"/>
    <property type="project" value="UniProtKB-SubCell"/>
</dbReference>
<dbReference type="GO" id="GO:1901222">
    <property type="term" value="P:regulation of non-canonical NF-kappaB signal transduction"/>
    <property type="evidence" value="ECO:0007669"/>
    <property type="project" value="TreeGrafter"/>
</dbReference>
<dbReference type="GO" id="GO:0019221">
    <property type="term" value="P:cytokine-mediated signaling pathway"/>
    <property type="evidence" value="ECO:0007669"/>
    <property type="project" value="TreeGrafter"/>
</dbReference>
<dbReference type="GO" id="GO:0001660">
    <property type="term" value="P:fever generation"/>
    <property type="evidence" value="ECO:0007669"/>
    <property type="project" value="UniProtKB-KW"/>
</dbReference>
<comment type="similarity">
    <text evidence="4 12">Belongs to the IL-1 family.</text>
</comment>
<dbReference type="GO" id="GO:0051781">
    <property type="term" value="P:positive regulation of cell division"/>
    <property type="evidence" value="ECO:0007669"/>
    <property type="project" value="UniProtKB-KW"/>
</dbReference>
<keyword evidence="7 12" id="KW-0964">Secreted</keyword>
<keyword evidence="10" id="KW-0458">Lysosome</keyword>
<organism evidence="13 14">
    <name type="scientific">Gouania willdenowi</name>
    <name type="common">Blunt-snouted clingfish</name>
    <name type="synonym">Lepadogaster willdenowi</name>
    <dbReference type="NCBI Taxonomy" id="441366"/>
    <lineage>
        <taxon>Eukaryota</taxon>
        <taxon>Metazoa</taxon>
        <taxon>Chordata</taxon>
        <taxon>Craniata</taxon>
        <taxon>Vertebrata</taxon>
        <taxon>Euteleostomi</taxon>
        <taxon>Actinopterygii</taxon>
        <taxon>Neopterygii</taxon>
        <taxon>Teleostei</taxon>
        <taxon>Neoteleostei</taxon>
        <taxon>Acanthomorphata</taxon>
        <taxon>Ovalentaria</taxon>
        <taxon>Blenniimorphae</taxon>
        <taxon>Blenniiformes</taxon>
        <taxon>Gobiesocoidei</taxon>
        <taxon>Gobiesocidae</taxon>
        <taxon>Gobiesocinae</taxon>
        <taxon>Gouania</taxon>
    </lineage>
</organism>
<dbReference type="Pfam" id="PF00340">
    <property type="entry name" value="IL1"/>
    <property type="match status" value="1"/>
</dbReference>
<name>A0A8C5H496_GOUWI</name>
<dbReference type="GO" id="GO:0005764">
    <property type="term" value="C:lysosome"/>
    <property type="evidence" value="ECO:0007669"/>
    <property type="project" value="UniProtKB-SubCell"/>
</dbReference>
<dbReference type="GO" id="GO:0005615">
    <property type="term" value="C:extracellular space"/>
    <property type="evidence" value="ECO:0007669"/>
    <property type="project" value="UniProtKB-KW"/>
</dbReference>
<keyword evidence="6" id="KW-0202">Cytokine</keyword>
<dbReference type="PRINTS" id="PR01359">
    <property type="entry name" value="INTRLEUKIN1B"/>
</dbReference>
<dbReference type="GO" id="GO:0048246">
    <property type="term" value="P:macrophage chemotaxis"/>
    <property type="evidence" value="ECO:0007669"/>
    <property type="project" value="TreeGrafter"/>
</dbReference>
<dbReference type="PANTHER" id="PTHR10078:SF30">
    <property type="entry name" value="INTERLEUKIN-1 BETA"/>
    <property type="match status" value="1"/>
</dbReference>
<dbReference type="PRINTS" id="PR00264">
    <property type="entry name" value="INTERLEUKIN1"/>
</dbReference>
<dbReference type="SMART" id="SM00125">
    <property type="entry name" value="IL1"/>
    <property type="match status" value="1"/>
</dbReference>
<dbReference type="AlphaFoldDB" id="A0A8C5H496"/>
<keyword evidence="5" id="KW-0963">Cytoplasm</keyword>
<evidence type="ECO:0000313" key="13">
    <source>
        <dbReference type="Ensembl" id="ENSGWIP00000039307.1"/>
    </source>
</evidence>
<dbReference type="GO" id="GO:0010628">
    <property type="term" value="P:positive regulation of gene expression"/>
    <property type="evidence" value="ECO:0007669"/>
    <property type="project" value="TreeGrafter"/>
</dbReference>
<evidence type="ECO:0000256" key="7">
    <source>
        <dbReference type="ARBA" id="ARBA00022525"/>
    </source>
</evidence>
<evidence type="ECO:0000313" key="14">
    <source>
        <dbReference type="Proteomes" id="UP000694680"/>
    </source>
</evidence>
<comment type="subcellular location">
    <subcellularLocation>
        <location evidence="2">Cytoplasm</location>
        <location evidence="2">Cytosol</location>
    </subcellularLocation>
    <subcellularLocation>
        <location evidence="1">Lysosome</location>
    </subcellularLocation>
    <subcellularLocation>
        <location evidence="3">Secreted</location>
        <location evidence="3">Extracellular exosome</location>
    </subcellularLocation>
</comment>
<evidence type="ECO:0000256" key="9">
    <source>
        <dbReference type="ARBA" id="ARBA00023198"/>
    </source>
</evidence>
<keyword evidence="9" id="KW-0395">Inflammatory response</keyword>
<dbReference type="CDD" id="cd23296">
    <property type="entry name" value="beta-trefoil_IL1B"/>
    <property type="match status" value="1"/>
</dbReference>
<dbReference type="PANTHER" id="PTHR10078">
    <property type="entry name" value="INTERLEUKIN-1 FAMILY MEMBER"/>
    <property type="match status" value="1"/>
</dbReference>
<evidence type="ECO:0000256" key="6">
    <source>
        <dbReference type="ARBA" id="ARBA00022514"/>
    </source>
</evidence>
<dbReference type="Gene3D" id="2.80.10.50">
    <property type="match status" value="1"/>
</dbReference>
<dbReference type="InterPro" id="IPR008996">
    <property type="entry name" value="IL1/FGF"/>
</dbReference>
<dbReference type="InterPro" id="IPR000975">
    <property type="entry name" value="IL-1_fam"/>
</dbReference>
<dbReference type="GO" id="GO:0005149">
    <property type="term" value="F:interleukin-1 receptor binding"/>
    <property type="evidence" value="ECO:0007669"/>
    <property type="project" value="UniProtKB-UniRule"/>
</dbReference>
<dbReference type="GO" id="GO:0042119">
    <property type="term" value="P:neutrophil activation"/>
    <property type="evidence" value="ECO:0007669"/>
    <property type="project" value="TreeGrafter"/>
</dbReference>
<keyword evidence="8" id="KW-0666">Pyrogen</keyword>
<accession>A0A8C5H496</accession>
<evidence type="ECO:0000256" key="2">
    <source>
        <dbReference type="ARBA" id="ARBA00004514"/>
    </source>
</evidence>
<protein>
    <recommendedName>
        <fullName evidence="12">Interleukin-1</fullName>
    </recommendedName>
</protein>
<dbReference type="GO" id="GO:0005125">
    <property type="term" value="F:cytokine activity"/>
    <property type="evidence" value="ECO:0007669"/>
    <property type="project" value="UniProtKB-UniRule"/>
</dbReference>
<dbReference type="SUPFAM" id="SSF50353">
    <property type="entry name" value="Cytokine"/>
    <property type="match status" value="1"/>
</dbReference>
<dbReference type="GO" id="GO:0071222">
    <property type="term" value="P:cellular response to lipopolysaccharide"/>
    <property type="evidence" value="ECO:0007669"/>
    <property type="project" value="TreeGrafter"/>
</dbReference>